<protein>
    <submittedName>
        <fullName evidence="1">Flagellar basal body-associated protein FliL</fullName>
    </submittedName>
</protein>
<dbReference type="Proteomes" id="UP000026913">
    <property type="component" value="Chromosome"/>
</dbReference>
<dbReference type="KEGG" id="pman:OU5_5161"/>
<keyword evidence="1" id="KW-0966">Cell projection</keyword>
<accession>A0A024EI92</accession>
<sequence>MPEVSRRYGRQRKAINCRSEACPRNRRRGLSAIPRHCSSRTSLAPTGEV</sequence>
<organism evidence="1 2">
    <name type="scientific">Pseudomonas mandelii JR-1</name>
    <dbReference type="NCBI Taxonomy" id="1147786"/>
    <lineage>
        <taxon>Bacteria</taxon>
        <taxon>Pseudomonadati</taxon>
        <taxon>Pseudomonadota</taxon>
        <taxon>Gammaproteobacteria</taxon>
        <taxon>Pseudomonadales</taxon>
        <taxon>Pseudomonadaceae</taxon>
        <taxon>Pseudomonas</taxon>
    </lineage>
</organism>
<evidence type="ECO:0000313" key="1">
    <source>
        <dbReference type="EMBL" id="AHZ72240.1"/>
    </source>
</evidence>
<evidence type="ECO:0000313" key="2">
    <source>
        <dbReference type="Proteomes" id="UP000026913"/>
    </source>
</evidence>
<reference evidence="1 2" key="1">
    <citation type="journal article" date="2012" name="J. Bacteriol.">
        <title>Genome sequence of cold-adapted Pseudomonas mandelii strain JR-1.</title>
        <authorList>
            <person name="Jang S.H."/>
            <person name="Kim J."/>
            <person name="Kim J."/>
            <person name="Hong S."/>
            <person name="Lee C."/>
        </authorList>
    </citation>
    <scope>NUCLEOTIDE SEQUENCE [LARGE SCALE GENOMIC DNA]</scope>
    <source>
        <strain evidence="1 2">JR-1</strain>
    </source>
</reference>
<proteinExistence type="predicted"/>
<keyword evidence="1" id="KW-0969">Cilium</keyword>
<dbReference type="AlphaFoldDB" id="A0A024EI92"/>
<name>A0A024EI92_9PSED</name>
<dbReference type="EMBL" id="CP005960">
    <property type="protein sequence ID" value="AHZ72240.1"/>
    <property type="molecule type" value="Genomic_DNA"/>
</dbReference>
<dbReference type="HOGENOM" id="CLU_3139690_0_0_6"/>
<gene>
    <name evidence="1" type="ORF">OU5_5161</name>
</gene>
<keyword evidence="1" id="KW-0282">Flagellum</keyword>